<evidence type="ECO:0000256" key="5">
    <source>
        <dbReference type="ARBA" id="ARBA00022692"/>
    </source>
</evidence>
<feature type="transmembrane region" description="Helical" evidence="12">
    <location>
        <begin position="369"/>
        <end position="389"/>
    </location>
</feature>
<keyword evidence="3" id="KW-1003">Cell membrane</keyword>
<evidence type="ECO:0000256" key="6">
    <source>
        <dbReference type="ARBA" id="ARBA00022801"/>
    </source>
</evidence>
<name>A0ABV5ML52_9ACTN</name>
<dbReference type="InterPro" id="IPR036852">
    <property type="entry name" value="Peptidase_S8/S53_dom_sf"/>
</dbReference>
<comment type="similarity">
    <text evidence="2 10">Belongs to the peptidase S8 family.</text>
</comment>
<dbReference type="Gene3D" id="3.40.50.200">
    <property type="entry name" value="Peptidase S8/S53 domain"/>
    <property type="match status" value="1"/>
</dbReference>
<dbReference type="GO" id="GO:0006508">
    <property type="term" value="P:proteolysis"/>
    <property type="evidence" value="ECO:0007669"/>
    <property type="project" value="UniProtKB-KW"/>
</dbReference>
<dbReference type="PROSITE" id="PS51892">
    <property type="entry name" value="SUBTILASE"/>
    <property type="match status" value="1"/>
</dbReference>
<keyword evidence="16" id="KW-1185">Reference proteome</keyword>
<evidence type="ECO:0000259" key="14">
    <source>
        <dbReference type="Pfam" id="PF00082"/>
    </source>
</evidence>
<dbReference type="PRINTS" id="PR00723">
    <property type="entry name" value="SUBTILISIN"/>
</dbReference>
<dbReference type="NCBIfam" id="TIGR03921">
    <property type="entry name" value="T7SS_mycosin"/>
    <property type="match status" value="1"/>
</dbReference>
<evidence type="ECO:0000256" key="9">
    <source>
        <dbReference type="ARBA" id="ARBA00023136"/>
    </source>
</evidence>
<proteinExistence type="inferred from homology"/>
<dbReference type="PANTHER" id="PTHR43806">
    <property type="entry name" value="PEPTIDASE S8"/>
    <property type="match status" value="1"/>
</dbReference>
<comment type="subcellular location">
    <subcellularLocation>
        <location evidence="1">Cell membrane</location>
        <topology evidence="1">Single-pass membrane protein</topology>
    </subcellularLocation>
</comment>
<reference evidence="15 16" key="1">
    <citation type="submission" date="2024-09" db="EMBL/GenBank/DDBJ databases">
        <authorList>
            <person name="Sun Q."/>
            <person name="Mori K."/>
        </authorList>
    </citation>
    <scope>NUCLEOTIDE SEQUENCE [LARGE SCALE GENOMIC DNA]</scope>
    <source>
        <strain evidence="15 16">JCM 3307</strain>
    </source>
</reference>
<dbReference type="InterPro" id="IPR050131">
    <property type="entry name" value="Peptidase_S8_subtilisin-like"/>
</dbReference>
<evidence type="ECO:0000256" key="2">
    <source>
        <dbReference type="ARBA" id="ARBA00011073"/>
    </source>
</evidence>
<feature type="chain" id="PRO_5047419761" evidence="13">
    <location>
        <begin position="25"/>
        <end position="421"/>
    </location>
</feature>
<keyword evidence="9 12" id="KW-0472">Membrane</keyword>
<evidence type="ECO:0000256" key="8">
    <source>
        <dbReference type="ARBA" id="ARBA00022989"/>
    </source>
</evidence>
<evidence type="ECO:0000256" key="13">
    <source>
        <dbReference type="SAM" id="SignalP"/>
    </source>
</evidence>
<evidence type="ECO:0000256" key="12">
    <source>
        <dbReference type="SAM" id="Phobius"/>
    </source>
</evidence>
<evidence type="ECO:0000256" key="7">
    <source>
        <dbReference type="ARBA" id="ARBA00022825"/>
    </source>
</evidence>
<keyword evidence="4 10" id="KW-0645">Protease</keyword>
<gene>
    <name evidence="15" type="primary">mycP</name>
    <name evidence="15" type="ORF">ACFFTR_41460</name>
</gene>
<feature type="active site" description="Charge relay system" evidence="10">
    <location>
        <position position="71"/>
    </location>
</feature>
<keyword evidence="13" id="KW-0732">Signal</keyword>
<feature type="signal peptide" evidence="13">
    <location>
        <begin position="1"/>
        <end position="24"/>
    </location>
</feature>
<dbReference type="InterPro" id="IPR023834">
    <property type="entry name" value="T7SS_pept_S8A_mycosin"/>
</dbReference>
<dbReference type="GO" id="GO:0008233">
    <property type="term" value="F:peptidase activity"/>
    <property type="evidence" value="ECO:0007669"/>
    <property type="project" value="UniProtKB-KW"/>
</dbReference>
<keyword evidence="7 10" id="KW-0720">Serine protease</keyword>
<dbReference type="InterPro" id="IPR015500">
    <property type="entry name" value="Peptidase_S8_subtilisin-rel"/>
</dbReference>
<feature type="active site" description="Charge relay system" evidence="10">
    <location>
        <position position="272"/>
    </location>
</feature>
<feature type="domain" description="Peptidase S8/S53" evidence="14">
    <location>
        <begin position="62"/>
        <end position="319"/>
    </location>
</feature>
<comment type="caution">
    <text evidence="15">The sequence shown here is derived from an EMBL/GenBank/DDBJ whole genome shotgun (WGS) entry which is preliminary data.</text>
</comment>
<dbReference type="PROSITE" id="PS00136">
    <property type="entry name" value="SUBTILASE_ASP"/>
    <property type="match status" value="1"/>
</dbReference>
<accession>A0ABV5ML52</accession>
<feature type="active site" description="Charge relay system" evidence="10">
    <location>
        <position position="117"/>
    </location>
</feature>
<keyword evidence="6 10" id="KW-0378">Hydrolase</keyword>
<dbReference type="EMBL" id="JBHMCA010000067">
    <property type="protein sequence ID" value="MFB9449586.1"/>
    <property type="molecule type" value="Genomic_DNA"/>
</dbReference>
<protein>
    <submittedName>
        <fullName evidence="15">Type VII secretion-associated serine protease mycosin</fullName>
    </submittedName>
</protein>
<keyword evidence="5 12" id="KW-0812">Transmembrane</keyword>
<feature type="region of interest" description="Disordered" evidence="11">
    <location>
        <begin position="398"/>
        <end position="421"/>
    </location>
</feature>
<dbReference type="RefSeq" id="WP_223094661.1">
    <property type="nucleotide sequence ID" value="NZ_CP061913.1"/>
</dbReference>
<evidence type="ECO:0000313" key="15">
    <source>
        <dbReference type="EMBL" id="MFB9449586.1"/>
    </source>
</evidence>
<keyword evidence="8 12" id="KW-1133">Transmembrane helix</keyword>
<dbReference type="Proteomes" id="UP001589608">
    <property type="component" value="Unassembled WGS sequence"/>
</dbReference>
<evidence type="ECO:0000256" key="11">
    <source>
        <dbReference type="SAM" id="MobiDB-lite"/>
    </source>
</evidence>
<evidence type="ECO:0000256" key="1">
    <source>
        <dbReference type="ARBA" id="ARBA00004162"/>
    </source>
</evidence>
<dbReference type="PANTHER" id="PTHR43806:SF11">
    <property type="entry name" value="CEREVISIN-RELATED"/>
    <property type="match status" value="1"/>
</dbReference>
<evidence type="ECO:0000256" key="4">
    <source>
        <dbReference type="ARBA" id="ARBA00022670"/>
    </source>
</evidence>
<dbReference type="Pfam" id="PF00082">
    <property type="entry name" value="Peptidase_S8"/>
    <property type="match status" value="1"/>
</dbReference>
<evidence type="ECO:0000313" key="16">
    <source>
        <dbReference type="Proteomes" id="UP001589608"/>
    </source>
</evidence>
<dbReference type="SUPFAM" id="SSF52743">
    <property type="entry name" value="Subtilisin-like"/>
    <property type="match status" value="1"/>
</dbReference>
<sequence length="421" mass="42109">MKLLIGLLTAALAAPVLNPAPALAPVPCRNPPAPGQPLPAGAPRDPMIARLGLERAWELSTGAGVTVAVVDSGVDGDQPKLRGALAAGYDYLGSQTPPGWQRIAGGLGDCGDNGASHGTAVAALIAARPSDDDRVIGVAPAATIAPVRFVDGIDNAAPEMLANAIRTGADMGQVLNLSFAVPVDRQPIRDAVQYALSRNVVVVAAAGNESSNGTEKFYPAAYPGVLAVAALKQDGTPLAQSNRGDWVGIAAPGEALTAPVSGGGYAGVSGTSFATALVSGTAALVRSRYPAMPAAEVVNRLTSTAVPLGATHDDRVGAGIIDPFAALTALGPPAPGPRPSGSAAAPPAAAGKVRVLPRPDAGGGVGERWGALLGIVGILVLAAVLAYLGRLSWRAARNRRTAPARQAPADDPLDPPDISLA</sequence>
<evidence type="ECO:0000256" key="3">
    <source>
        <dbReference type="ARBA" id="ARBA00022475"/>
    </source>
</evidence>
<dbReference type="InterPro" id="IPR000209">
    <property type="entry name" value="Peptidase_S8/S53_dom"/>
</dbReference>
<dbReference type="InterPro" id="IPR023827">
    <property type="entry name" value="Peptidase_S8_Asp-AS"/>
</dbReference>
<organism evidence="15 16">
    <name type="scientific">Dactylosporangium vinaceum</name>
    <dbReference type="NCBI Taxonomy" id="53362"/>
    <lineage>
        <taxon>Bacteria</taxon>
        <taxon>Bacillati</taxon>
        <taxon>Actinomycetota</taxon>
        <taxon>Actinomycetes</taxon>
        <taxon>Micromonosporales</taxon>
        <taxon>Micromonosporaceae</taxon>
        <taxon>Dactylosporangium</taxon>
    </lineage>
</organism>
<evidence type="ECO:0000256" key="10">
    <source>
        <dbReference type="PROSITE-ProRule" id="PRU01240"/>
    </source>
</evidence>